<dbReference type="OrthoDB" id="9773461at2"/>
<evidence type="ECO:0000313" key="2">
    <source>
        <dbReference type="EMBL" id="OAI10480.1"/>
    </source>
</evidence>
<dbReference type="SUPFAM" id="SSF51730">
    <property type="entry name" value="FAD-linked oxidoreductase"/>
    <property type="match status" value="1"/>
</dbReference>
<dbReference type="EMBL" id="LUUJ01000134">
    <property type="protein sequence ID" value="OAI10480.1"/>
    <property type="molecule type" value="Genomic_DNA"/>
</dbReference>
<name>A0A177MZT3_9GAMM</name>
<sequence length="301" mass="33090">MMVKAWGRRILGKGLRLVLRIAGRVYVPGSRLEDAMRVARRLSAQQLACTLGYFHNWLEPQRQETPEQVAAVCRQIIAAIAELPGQAYLSVKAPALAYDAGLLGQIAGAARDAGMLLHFDSHEPLTADATLTCVRNALAEGAAVGLSVPGRWRRSLADADLACELGVRVRVVKGEWPDPMDADMDMREGFLRVVERLAGRAASVALASHDPWLVREALLRLRAAGTPCEIELLHGLPKRRLLALAREFSVPVRVYIPFGIAWRPYALAKAADNPRLLWWVVRDSVVGLLLSLRHLPGRVKS</sequence>
<evidence type="ECO:0000256" key="1">
    <source>
        <dbReference type="ARBA" id="ARBA00023002"/>
    </source>
</evidence>
<reference evidence="2 3" key="1">
    <citation type="submission" date="2016-03" db="EMBL/GenBank/DDBJ databases">
        <authorList>
            <person name="Ploux O."/>
        </authorList>
    </citation>
    <scope>NUCLEOTIDE SEQUENCE [LARGE SCALE GENOMIC DNA]</scope>
    <source>
        <strain evidence="2 3">R-45378</strain>
    </source>
</reference>
<comment type="caution">
    <text evidence="2">The sequence shown here is derived from an EMBL/GenBank/DDBJ whole genome shotgun (WGS) entry which is preliminary data.</text>
</comment>
<dbReference type="GO" id="GO:0016491">
    <property type="term" value="F:oxidoreductase activity"/>
    <property type="evidence" value="ECO:0007669"/>
    <property type="project" value="UniProtKB-KW"/>
</dbReference>
<accession>A0A177MZT3</accession>
<proteinExistence type="predicted"/>
<evidence type="ECO:0008006" key="4">
    <source>
        <dbReference type="Google" id="ProtNLM"/>
    </source>
</evidence>
<keyword evidence="1" id="KW-0560">Oxidoreductase</keyword>
<evidence type="ECO:0000313" key="3">
    <source>
        <dbReference type="Proteomes" id="UP000077857"/>
    </source>
</evidence>
<gene>
    <name evidence="2" type="ORF">A1507_04145</name>
</gene>
<dbReference type="AlphaFoldDB" id="A0A177MZT3"/>
<protein>
    <recommendedName>
        <fullName evidence="4">Proline dehydrogenase</fullName>
    </recommendedName>
</protein>
<dbReference type="Gene3D" id="3.20.20.220">
    <property type="match status" value="1"/>
</dbReference>
<dbReference type="Proteomes" id="UP000077857">
    <property type="component" value="Unassembled WGS sequence"/>
</dbReference>
<dbReference type="RefSeq" id="WP_064042640.1">
    <property type="nucleotide sequence ID" value="NZ_LUUJ01000134.1"/>
</dbReference>
<dbReference type="InterPro" id="IPR029041">
    <property type="entry name" value="FAD-linked_oxidoreductase-like"/>
</dbReference>
<organism evidence="2 3">
    <name type="scientific">Methylomonas koyamae</name>
    <dbReference type="NCBI Taxonomy" id="702114"/>
    <lineage>
        <taxon>Bacteria</taxon>
        <taxon>Pseudomonadati</taxon>
        <taxon>Pseudomonadota</taxon>
        <taxon>Gammaproteobacteria</taxon>
        <taxon>Methylococcales</taxon>
        <taxon>Methylococcaceae</taxon>
        <taxon>Methylomonas</taxon>
    </lineage>
</organism>